<dbReference type="AlphaFoldDB" id="A0AAD4P3E6"/>
<evidence type="ECO:0000313" key="3">
    <source>
        <dbReference type="EMBL" id="KAH6824622.1"/>
    </source>
</evidence>
<feature type="compositionally biased region" description="Pro residues" evidence="1">
    <location>
        <begin position="162"/>
        <end position="243"/>
    </location>
</feature>
<name>A0AAD4P3E6_PERFH</name>
<dbReference type="PANTHER" id="PTHR38937">
    <property type="entry name" value="MEMBRANE PROTEIN OF ER BODY-LIKE PROTEIN"/>
    <property type="match status" value="1"/>
</dbReference>
<dbReference type="Proteomes" id="UP001190926">
    <property type="component" value="Unassembled WGS sequence"/>
</dbReference>
<reference evidence="3 4" key="1">
    <citation type="journal article" date="2021" name="Nat. Commun.">
        <title>Incipient diploidization of the medicinal plant Perilla within 10,000 years.</title>
        <authorList>
            <person name="Zhang Y."/>
            <person name="Shen Q."/>
            <person name="Leng L."/>
            <person name="Zhang D."/>
            <person name="Chen S."/>
            <person name="Shi Y."/>
            <person name="Ning Z."/>
            <person name="Chen S."/>
        </authorList>
    </citation>
    <scope>NUCLEOTIDE SEQUENCE [LARGE SCALE GENOMIC DNA]</scope>
    <source>
        <strain evidence="4">cv. PC099</strain>
    </source>
</reference>
<feature type="region of interest" description="Disordered" evidence="1">
    <location>
        <begin position="158"/>
        <end position="256"/>
    </location>
</feature>
<keyword evidence="4" id="KW-1185">Reference proteome</keyword>
<keyword evidence="2" id="KW-1133">Transmembrane helix</keyword>
<evidence type="ECO:0000256" key="2">
    <source>
        <dbReference type="SAM" id="Phobius"/>
    </source>
</evidence>
<feature type="transmembrane region" description="Helical" evidence="2">
    <location>
        <begin position="387"/>
        <end position="408"/>
    </location>
</feature>
<accession>A0AAD4P3E6</accession>
<dbReference type="InterPro" id="IPR052843">
    <property type="entry name" value="ER_body_metal_sequester"/>
</dbReference>
<feature type="transmembrane region" description="Helical" evidence="2">
    <location>
        <begin position="350"/>
        <end position="375"/>
    </location>
</feature>
<feature type="transmembrane region" description="Helical" evidence="2">
    <location>
        <begin position="307"/>
        <end position="330"/>
    </location>
</feature>
<organism evidence="3 4">
    <name type="scientific">Perilla frutescens var. hirtella</name>
    <name type="common">Perilla citriodora</name>
    <name type="synonym">Perilla setoyensis</name>
    <dbReference type="NCBI Taxonomy" id="608512"/>
    <lineage>
        <taxon>Eukaryota</taxon>
        <taxon>Viridiplantae</taxon>
        <taxon>Streptophyta</taxon>
        <taxon>Embryophyta</taxon>
        <taxon>Tracheophyta</taxon>
        <taxon>Spermatophyta</taxon>
        <taxon>Magnoliopsida</taxon>
        <taxon>eudicotyledons</taxon>
        <taxon>Gunneridae</taxon>
        <taxon>Pentapetalae</taxon>
        <taxon>asterids</taxon>
        <taxon>lamiids</taxon>
        <taxon>Lamiales</taxon>
        <taxon>Lamiaceae</taxon>
        <taxon>Nepetoideae</taxon>
        <taxon>Elsholtzieae</taxon>
        <taxon>Perilla</taxon>
    </lineage>
</organism>
<protein>
    <submittedName>
        <fullName evidence="3">Uncharacterized protein</fullName>
    </submittedName>
</protein>
<comment type="caution">
    <text evidence="3">The sequence shown here is derived from an EMBL/GenBank/DDBJ whole genome shotgun (WGS) entry which is preliminary data.</text>
</comment>
<keyword evidence="2" id="KW-0812">Transmembrane</keyword>
<gene>
    <name evidence="3" type="ORF">C2S53_010718</name>
</gene>
<evidence type="ECO:0000256" key="1">
    <source>
        <dbReference type="SAM" id="MobiDB-lite"/>
    </source>
</evidence>
<keyword evidence="2" id="KW-0472">Membrane</keyword>
<feature type="transmembrane region" description="Helical" evidence="2">
    <location>
        <begin position="423"/>
        <end position="447"/>
    </location>
</feature>
<dbReference type="PANTHER" id="PTHR38937:SF2">
    <property type="entry name" value="MEMBRANE PROTEIN OF ER BODY-LIKE PROTEIN ISOFORM X1"/>
    <property type="match status" value="1"/>
</dbReference>
<proteinExistence type="predicted"/>
<dbReference type="EMBL" id="SDAM02000323">
    <property type="protein sequence ID" value="KAH6824622.1"/>
    <property type="molecule type" value="Genomic_DNA"/>
</dbReference>
<sequence length="472" mass="50609">MNDEDDFFIAGEFEASTMAVSTTTTTTSISTTVVEEGVTVSTNEVLVGNEKELGFEIVYEVDSDGKVLMLELERAINEKLHTHNLHCSNCKIQITKVILSRKDVQTTKGVWEKVIQKFHYYRRTCIEVVETTRVYQIITAWVLIISYLRPGPSPSIGTVVGPPGPSPPTDPAVGPPGPSPPIRPVVGPPGPLPPIGPVVGPPGPLPPTDPVVGPPGPSPPTGPVVSPPGLSPPTGPIVGPPGLSPTNGHVVGPPSPSLPTDTVVGILGGATLLEILKCIVYGGLIESITSLSFITATFATDATTLNVLAIGLAIVFSGLIAFGYNLVELWNDVDSDKKYKELLGHGKEHFIFHATFTMLSYLVFGLIAPTTYGFAFRESDNKDYKMIVVFIVSFACIFILAMAKAYVIKEKEKVSCYVKTTRIYLSMTVIASGVAYALGYFIQVLMLKLNLFKSARETICVVSESPAVWASY</sequence>
<evidence type="ECO:0000313" key="4">
    <source>
        <dbReference type="Proteomes" id="UP001190926"/>
    </source>
</evidence>